<protein>
    <submittedName>
        <fullName evidence="1">Uncharacterized protein</fullName>
    </submittedName>
</protein>
<name>H6RG78_9BACT</name>
<gene>
    <name evidence="1" type="ORF">VIS_S3CGB60026</name>
</gene>
<reference evidence="1" key="1">
    <citation type="journal article" date="2012" name="Environ. Microbiol.">
        <title>Genomic content of uncultured Bacteroidetes from contrasting oceanic provinces in the North Atlantic Ocean.</title>
        <authorList>
            <person name="Gomez-Pereira P.R."/>
            <person name="Schuler M."/>
            <person name="Fuchs B.M."/>
            <person name="Bennke C."/>
            <person name="Teeling H."/>
            <person name="Waldmann J."/>
            <person name="Richter M."/>
            <person name="Barbe V."/>
            <person name="Bataille E."/>
            <person name="Glockner F.O."/>
            <person name="Amann R."/>
        </authorList>
    </citation>
    <scope>NUCLEOTIDE SEQUENCE</scope>
</reference>
<organism evidence="1">
    <name type="scientific">uncultured Flavobacteriia bacterium</name>
    <dbReference type="NCBI Taxonomy" id="212695"/>
    <lineage>
        <taxon>Bacteria</taxon>
        <taxon>Pseudomonadati</taxon>
        <taxon>Bacteroidota</taxon>
        <taxon>Flavobacteriia</taxon>
        <taxon>environmental samples</taxon>
    </lineage>
</organism>
<reference evidence="1" key="2">
    <citation type="submission" date="2012-02" db="EMBL/GenBank/DDBJ databases">
        <authorList>
            <person name="Genoscope - CEA"/>
        </authorList>
    </citation>
    <scope>NUCLEOTIDE SEQUENCE</scope>
</reference>
<dbReference type="AlphaFoldDB" id="H6RG78"/>
<evidence type="ECO:0000313" key="1">
    <source>
        <dbReference type="EMBL" id="CCG00039.1"/>
    </source>
</evidence>
<accession>H6RG78</accession>
<dbReference type="EMBL" id="FO117596">
    <property type="protein sequence ID" value="CCG00039.1"/>
    <property type="molecule type" value="Genomic_DNA"/>
</dbReference>
<sequence length="53" mass="5988">MNPKKPITILSPKKGKPVSQSKYDQIVEKKIKEMSFQQDGKGNSILIEIESID</sequence>
<proteinExistence type="predicted"/>